<dbReference type="STRING" id="1616.IV73_GL000990"/>
<proteinExistence type="predicted"/>
<comment type="caution">
    <text evidence="1">The sequence shown here is derived from an EMBL/GenBank/DDBJ whole genome shotgun (WGS) entry which is preliminary data.</text>
</comment>
<dbReference type="PATRIC" id="fig|1616.3.peg.1010"/>
<dbReference type="RefSeq" id="WP_057755568.1">
    <property type="nucleotide sequence ID" value="NZ_JQBP01000004.1"/>
</dbReference>
<name>A0A0R2JC30_9LACO</name>
<organism evidence="1 2">
    <name type="scientific">Weissella kandleri</name>
    <dbReference type="NCBI Taxonomy" id="1616"/>
    <lineage>
        <taxon>Bacteria</taxon>
        <taxon>Bacillati</taxon>
        <taxon>Bacillota</taxon>
        <taxon>Bacilli</taxon>
        <taxon>Lactobacillales</taxon>
        <taxon>Lactobacillaceae</taxon>
        <taxon>Weissella</taxon>
    </lineage>
</organism>
<reference evidence="1 2" key="1">
    <citation type="journal article" date="2015" name="Genome Announc.">
        <title>Expanding the biotechnology potential of lactobacilli through comparative genomics of 213 strains and associated genera.</title>
        <authorList>
            <person name="Sun Z."/>
            <person name="Harris H.M."/>
            <person name="McCann A."/>
            <person name="Guo C."/>
            <person name="Argimon S."/>
            <person name="Zhang W."/>
            <person name="Yang X."/>
            <person name="Jeffery I.B."/>
            <person name="Cooney J.C."/>
            <person name="Kagawa T.F."/>
            <person name="Liu W."/>
            <person name="Song Y."/>
            <person name="Salvetti E."/>
            <person name="Wrobel A."/>
            <person name="Rasinkangas P."/>
            <person name="Parkhill J."/>
            <person name="Rea M.C."/>
            <person name="O'Sullivan O."/>
            <person name="Ritari J."/>
            <person name="Douillard F.P."/>
            <person name="Paul Ross R."/>
            <person name="Yang R."/>
            <person name="Briner A.E."/>
            <person name="Felis G.E."/>
            <person name="de Vos W.M."/>
            <person name="Barrangou R."/>
            <person name="Klaenhammer T.R."/>
            <person name="Caufield P.W."/>
            <person name="Cui Y."/>
            <person name="Zhang H."/>
            <person name="O'Toole P.W."/>
        </authorList>
    </citation>
    <scope>NUCLEOTIDE SEQUENCE [LARGE SCALE GENOMIC DNA]</scope>
    <source>
        <strain evidence="1 2">DSM 20593</strain>
    </source>
</reference>
<accession>A0A0R2JC30</accession>
<keyword evidence="2" id="KW-1185">Reference proteome</keyword>
<dbReference type="Proteomes" id="UP000051655">
    <property type="component" value="Unassembled WGS sequence"/>
</dbReference>
<evidence type="ECO:0000313" key="2">
    <source>
        <dbReference type="Proteomes" id="UP000051655"/>
    </source>
</evidence>
<evidence type="ECO:0000313" key="1">
    <source>
        <dbReference type="EMBL" id="KRN74867.1"/>
    </source>
</evidence>
<dbReference type="EMBL" id="JQBP01000004">
    <property type="protein sequence ID" value="KRN74867.1"/>
    <property type="molecule type" value="Genomic_DNA"/>
</dbReference>
<sequence length="114" mass="13177">MYDEKTIELNLTDKLYQTVKKYADYQQISVADYIMQLLNTEFGVAAPATFEERQFGQRKLSGRVIDEQLGLVLLDGINYRYQLDGTTKVDPKAEYRVVKIEGNQVYLTLEANQE</sequence>
<dbReference type="OrthoDB" id="2141513at2"/>
<dbReference type="AlphaFoldDB" id="A0A0R2JC30"/>
<protein>
    <submittedName>
        <fullName evidence="1">Uncharacterized protein</fullName>
    </submittedName>
</protein>
<gene>
    <name evidence="1" type="ORF">IV73_GL000990</name>
</gene>